<organism evidence="6 7">
    <name type="scientific">Pseudomonas brassicacearum subsp. neoaurantiaca</name>
    <dbReference type="NCBI Taxonomy" id="494916"/>
    <lineage>
        <taxon>Bacteria</taxon>
        <taxon>Pseudomonadati</taxon>
        <taxon>Pseudomonadota</taxon>
        <taxon>Gammaproteobacteria</taxon>
        <taxon>Pseudomonadales</taxon>
        <taxon>Pseudomonadaceae</taxon>
        <taxon>Pseudomonas</taxon>
    </lineage>
</organism>
<dbReference type="InterPro" id="IPR036388">
    <property type="entry name" value="WH-like_DNA-bd_sf"/>
</dbReference>
<dbReference type="InterPro" id="IPR005119">
    <property type="entry name" value="LysR_subst-bd"/>
</dbReference>
<gene>
    <name evidence="6" type="ORF">FHK92_21520</name>
</gene>
<sequence>MNTNRHQFPSPEDLKVFVTVIRKNGFANAAEALGYSPAYVSKRIAVLESTLSTRLLHRTTRRIALTGDGERVWVWAEKLLGDFAEFVGEIANARHQPTGSLNICSSFGFGRNHVAPAIGKLSQTYPGLDIRLDVFDRVVDIVGEGFDLEIRVGDDLPGQHLGRKLVSNRRVLCAAPEYLQRRGTPQSLEDLKGHDCLVLKERDNAFGIWTLSKNGQEETVRVGGPLSSNNGEIVLEWALSGGGILLRSMWDAGPLLEQGRLVQVLPAYSQSANVWAVYPTRLSQSAKLRVCVEFLEACFRDLSAGCSGDSETAIASKLAPTLDF</sequence>
<dbReference type="Gene3D" id="1.10.10.10">
    <property type="entry name" value="Winged helix-like DNA-binding domain superfamily/Winged helix DNA-binding domain"/>
    <property type="match status" value="1"/>
</dbReference>
<protein>
    <submittedName>
        <fullName evidence="6">LysR family transcriptional regulator</fullName>
    </submittedName>
</protein>
<evidence type="ECO:0000256" key="1">
    <source>
        <dbReference type="ARBA" id="ARBA00009437"/>
    </source>
</evidence>
<dbReference type="GO" id="GO:0043565">
    <property type="term" value="F:sequence-specific DNA binding"/>
    <property type="evidence" value="ECO:0007669"/>
    <property type="project" value="TreeGrafter"/>
</dbReference>
<dbReference type="Proteomes" id="UP000572407">
    <property type="component" value="Unassembled WGS sequence"/>
</dbReference>
<dbReference type="PANTHER" id="PTHR30537:SF5">
    <property type="entry name" value="HTH-TYPE TRANSCRIPTIONAL ACTIVATOR TTDR-RELATED"/>
    <property type="match status" value="1"/>
</dbReference>
<evidence type="ECO:0000256" key="2">
    <source>
        <dbReference type="ARBA" id="ARBA00023015"/>
    </source>
</evidence>
<dbReference type="PROSITE" id="PS50931">
    <property type="entry name" value="HTH_LYSR"/>
    <property type="match status" value="1"/>
</dbReference>
<dbReference type="PANTHER" id="PTHR30537">
    <property type="entry name" value="HTH-TYPE TRANSCRIPTIONAL REGULATOR"/>
    <property type="match status" value="1"/>
</dbReference>
<dbReference type="InterPro" id="IPR036390">
    <property type="entry name" value="WH_DNA-bd_sf"/>
</dbReference>
<keyword evidence="3" id="KW-0238">DNA-binding</keyword>
<dbReference type="InterPro" id="IPR000847">
    <property type="entry name" value="LysR_HTH_N"/>
</dbReference>
<evidence type="ECO:0000259" key="5">
    <source>
        <dbReference type="PROSITE" id="PS50931"/>
    </source>
</evidence>
<feature type="domain" description="HTH lysR-type" evidence="5">
    <location>
        <begin position="9"/>
        <end position="66"/>
    </location>
</feature>
<dbReference type="FunFam" id="1.10.10.10:FF:000001">
    <property type="entry name" value="LysR family transcriptional regulator"/>
    <property type="match status" value="1"/>
</dbReference>
<dbReference type="CDD" id="cd08479">
    <property type="entry name" value="PBP2_CrgA_like_9"/>
    <property type="match status" value="1"/>
</dbReference>
<dbReference type="EMBL" id="VDLV01000041">
    <property type="protein sequence ID" value="MBA1380352.1"/>
    <property type="molecule type" value="Genomic_DNA"/>
</dbReference>
<comment type="similarity">
    <text evidence="1">Belongs to the LysR transcriptional regulatory family.</text>
</comment>
<comment type="caution">
    <text evidence="6">The sequence shown here is derived from an EMBL/GenBank/DDBJ whole genome shotgun (WGS) entry which is preliminary data.</text>
</comment>
<evidence type="ECO:0000313" key="6">
    <source>
        <dbReference type="EMBL" id="MBA1380352.1"/>
    </source>
</evidence>
<dbReference type="GO" id="GO:0003700">
    <property type="term" value="F:DNA-binding transcription factor activity"/>
    <property type="evidence" value="ECO:0007669"/>
    <property type="project" value="InterPro"/>
</dbReference>
<keyword evidence="2" id="KW-0805">Transcription regulation</keyword>
<keyword evidence="4" id="KW-0804">Transcription</keyword>
<evidence type="ECO:0000256" key="3">
    <source>
        <dbReference type="ARBA" id="ARBA00023125"/>
    </source>
</evidence>
<evidence type="ECO:0000256" key="4">
    <source>
        <dbReference type="ARBA" id="ARBA00023163"/>
    </source>
</evidence>
<dbReference type="RefSeq" id="WP_181289724.1">
    <property type="nucleotide sequence ID" value="NZ_VDLV01000041.1"/>
</dbReference>
<name>A0A7V8UF04_9PSED</name>
<dbReference type="InterPro" id="IPR058163">
    <property type="entry name" value="LysR-type_TF_proteobact-type"/>
</dbReference>
<dbReference type="SUPFAM" id="SSF53850">
    <property type="entry name" value="Periplasmic binding protein-like II"/>
    <property type="match status" value="1"/>
</dbReference>
<dbReference type="Pfam" id="PF03466">
    <property type="entry name" value="LysR_substrate"/>
    <property type="match status" value="1"/>
</dbReference>
<dbReference type="SUPFAM" id="SSF46785">
    <property type="entry name" value="Winged helix' DNA-binding domain"/>
    <property type="match status" value="1"/>
</dbReference>
<dbReference type="Pfam" id="PF00126">
    <property type="entry name" value="HTH_1"/>
    <property type="match status" value="1"/>
</dbReference>
<accession>A0A7V8UF04</accession>
<evidence type="ECO:0000313" key="7">
    <source>
        <dbReference type="Proteomes" id="UP000572407"/>
    </source>
</evidence>
<dbReference type="Gene3D" id="3.40.190.290">
    <property type="match status" value="1"/>
</dbReference>
<dbReference type="GO" id="GO:0006351">
    <property type="term" value="P:DNA-templated transcription"/>
    <property type="evidence" value="ECO:0007669"/>
    <property type="project" value="TreeGrafter"/>
</dbReference>
<dbReference type="FunFam" id="3.40.190.290:FF:000001">
    <property type="entry name" value="Transcriptional regulator, LysR family"/>
    <property type="match status" value="1"/>
</dbReference>
<dbReference type="AlphaFoldDB" id="A0A7V8UF04"/>
<reference evidence="6 7" key="1">
    <citation type="submission" date="2019-06" db="EMBL/GenBank/DDBJ databases">
        <title>Analysis of the biodiversity of Brassica napus bacterial endophytes for the selection of potential efficient biofertilizers for rapeseed crops.</title>
        <authorList>
            <person name="Jimenez-Gomez A."/>
            <person name="Saati-Santamaria Z."/>
            <person name="Menendez E."/>
            <person name="Rivas R."/>
            <person name="Mateos P.F."/>
            <person name="Velazquez E."/>
            <person name="Garcia-Fraile P."/>
        </authorList>
    </citation>
    <scope>NUCLEOTIDE SEQUENCE [LARGE SCALE GENOMIC DNA]</scope>
    <source>
        <strain evidence="6 7">CDVBN10</strain>
    </source>
</reference>
<proteinExistence type="inferred from homology"/>